<evidence type="ECO:0000313" key="16">
    <source>
        <dbReference type="Proteomes" id="UP000252345"/>
    </source>
</evidence>
<dbReference type="SFLD" id="SFLDS00029">
    <property type="entry name" value="Radical_SAM"/>
    <property type="match status" value="1"/>
</dbReference>
<keyword evidence="7 12" id="KW-0949">S-adenosyl-L-methionine</keyword>
<dbReference type="SFLD" id="SFLDG01062">
    <property type="entry name" value="methyltransferase_(Class_A)"/>
    <property type="match status" value="1"/>
</dbReference>
<dbReference type="GO" id="GO:0000049">
    <property type="term" value="F:tRNA binding"/>
    <property type="evidence" value="ECO:0007669"/>
    <property type="project" value="UniProtKB-UniRule"/>
</dbReference>
<dbReference type="SFLD" id="SFLDF00275">
    <property type="entry name" value="adenosine_C2_methyltransferase"/>
    <property type="match status" value="1"/>
</dbReference>
<evidence type="ECO:0000256" key="10">
    <source>
        <dbReference type="ARBA" id="ARBA00023014"/>
    </source>
</evidence>
<feature type="binding site" evidence="12">
    <location>
        <begin position="198"/>
        <end position="199"/>
    </location>
    <ligand>
        <name>S-adenosyl-L-methionine</name>
        <dbReference type="ChEBI" id="CHEBI:59789"/>
    </ligand>
</feature>
<dbReference type="GO" id="GO:0070475">
    <property type="term" value="P:rRNA base methylation"/>
    <property type="evidence" value="ECO:0007669"/>
    <property type="project" value="UniProtKB-UniRule"/>
</dbReference>
<keyword evidence="4 12" id="KW-0698">rRNA processing</keyword>
<dbReference type="PIRSF" id="PIRSF006004">
    <property type="entry name" value="CHP00048"/>
    <property type="match status" value="1"/>
</dbReference>
<keyword evidence="8 12" id="KW-0479">Metal-binding</keyword>
<comment type="similarity">
    <text evidence="12">Belongs to the radical SAM superfamily. RlmN family.</text>
</comment>
<evidence type="ECO:0000256" key="6">
    <source>
        <dbReference type="ARBA" id="ARBA00022679"/>
    </source>
</evidence>
<dbReference type="InterPro" id="IPR013785">
    <property type="entry name" value="Aldolase_TIM"/>
</dbReference>
<evidence type="ECO:0000256" key="7">
    <source>
        <dbReference type="ARBA" id="ARBA00022691"/>
    </source>
</evidence>
<dbReference type="NCBIfam" id="TIGR00048">
    <property type="entry name" value="rRNA_mod_RlmN"/>
    <property type="match status" value="1"/>
</dbReference>
<organism evidence="15 16">
    <name type="scientific">Bifidobacterium xylocopae</name>
    <dbReference type="NCBI Taxonomy" id="2493119"/>
    <lineage>
        <taxon>Bacteria</taxon>
        <taxon>Bacillati</taxon>
        <taxon>Actinomycetota</taxon>
        <taxon>Actinomycetes</taxon>
        <taxon>Bifidobacteriales</taxon>
        <taxon>Bifidobacteriaceae</taxon>
        <taxon>Bifidobacterium</taxon>
    </lineage>
</organism>
<keyword evidence="10 12" id="KW-0411">Iron-sulfur</keyword>
<dbReference type="PROSITE" id="PS51918">
    <property type="entry name" value="RADICAL_SAM"/>
    <property type="match status" value="1"/>
</dbReference>
<evidence type="ECO:0000313" key="15">
    <source>
        <dbReference type="EMBL" id="RBP99329.1"/>
    </source>
</evidence>
<feature type="binding site" evidence="12">
    <location>
        <position position="334"/>
    </location>
    <ligand>
        <name>S-adenosyl-L-methionine</name>
        <dbReference type="ChEBI" id="CHEBI:59789"/>
    </ligand>
</feature>
<dbReference type="CDD" id="cd01335">
    <property type="entry name" value="Radical_SAM"/>
    <property type="match status" value="1"/>
</dbReference>
<comment type="catalytic activity">
    <reaction evidence="12">
        <text>adenosine(37) in tRNA + 2 reduced [2Fe-2S]-[ferredoxin] + 2 S-adenosyl-L-methionine = 2-methyladenosine(37) in tRNA + 5'-deoxyadenosine + L-methionine + 2 oxidized [2Fe-2S]-[ferredoxin] + S-adenosyl-L-homocysteine</text>
        <dbReference type="Rhea" id="RHEA:43332"/>
        <dbReference type="Rhea" id="RHEA-COMP:10000"/>
        <dbReference type="Rhea" id="RHEA-COMP:10001"/>
        <dbReference type="Rhea" id="RHEA-COMP:10162"/>
        <dbReference type="Rhea" id="RHEA-COMP:10485"/>
        <dbReference type="ChEBI" id="CHEBI:17319"/>
        <dbReference type="ChEBI" id="CHEBI:33737"/>
        <dbReference type="ChEBI" id="CHEBI:33738"/>
        <dbReference type="ChEBI" id="CHEBI:57844"/>
        <dbReference type="ChEBI" id="CHEBI:57856"/>
        <dbReference type="ChEBI" id="CHEBI:59789"/>
        <dbReference type="ChEBI" id="CHEBI:74411"/>
        <dbReference type="ChEBI" id="CHEBI:74497"/>
        <dbReference type="EC" id="2.1.1.192"/>
    </reaction>
</comment>
<keyword evidence="5 12" id="KW-0489">Methyltransferase</keyword>
<evidence type="ECO:0000256" key="4">
    <source>
        <dbReference type="ARBA" id="ARBA00022552"/>
    </source>
</evidence>
<evidence type="ECO:0000256" key="1">
    <source>
        <dbReference type="ARBA" id="ARBA00004496"/>
    </source>
</evidence>
<feature type="domain" description="Radical SAM core" evidence="14">
    <location>
        <begin position="129"/>
        <end position="372"/>
    </location>
</feature>
<comment type="caution">
    <text evidence="15">The sequence shown here is derived from an EMBL/GenBank/DDBJ whole genome shotgun (WGS) entry which is preliminary data.</text>
</comment>
<dbReference type="InterPro" id="IPR007197">
    <property type="entry name" value="rSAM"/>
</dbReference>
<dbReference type="PANTHER" id="PTHR30544:SF5">
    <property type="entry name" value="RADICAL SAM CORE DOMAIN-CONTAINING PROTEIN"/>
    <property type="match status" value="1"/>
</dbReference>
<dbReference type="Proteomes" id="UP000252345">
    <property type="component" value="Unassembled WGS sequence"/>
</dbReference>
<dbReference type="PANTHER" id="PTHR30544">
    <property type="entry name" value="23S RRNA METHYLTRANSFERASE"/>
    <property type="match status" value="1"/>
</dbReference>
<feature type="binding site" evidence="12">
    <location>
        <position position="150"/>
    </location>
    <ligand>
        <name>[4Fe-4S] cluster</name>
        <dbReference type="ChEBI" id="CHEBI:49883"/>
        <note>4Fe-4S-S-AdoMet</note>
    </ligand>
</feature>
<keyword evidence="11 12" id="KW-1015">Disulfide bond</keyword>
<comment type="caution">
    <text evidence="12">Lacks conserved residue(s) required for the propagation of feature annotation.</text>
</comment>
<keyword evidence="2 12" id="KW-0004">4Fe-4S</keyword>
<comment type="function">
    <text evidence="12">Specifically methylates position 2 of adenine 2503 in 23S rRNA and position 2 of adenine 37 in tRNAs.</text>
</comment>
<dbReference type="InterPro" id="IPR006638">
    <property type="entry name" value="Elp3/MiaA/NifB-like_rSAM"/>
</dbReference>
<proteinExistence type="inferred from homology"/>
<comment type="miscellaneous">
    <text evidence="12">Reaction proceeds by a ping-pong mechanism involving intermediate methylation of a conserved cysteine residue.</text>
</comment>
<feature type="binding site" evidence="12">
    <location>
        <position position="143"/>
    </location>
    <ligand>
        <name>[4Fe-4S] cluster</name>
        <dbReference type="ChEBI" id="CHEBI:49883"/>
        <note>4Fe-4S-S-AdoMet</note>
    </ligand>
</feature>
<evidence type="ECO:0000256" key="11">
    <source>
        <dbReference type="ARBA" id="ARBA00023157"/>
    </source>
</evidence>
<dbReference type="FunFam" id="3.20.20.70:FF:000014">
    <property type="entry name" value="Probable dual-specificity RNA methyltransferase RlmN"/>
    <property type="match status" value="1"/>
</dbReference>
<dbReference type="RefSeq" id="WP_113853540.1">
    <property type="nucleotide sequence ID" value="NZ_PDCH01000007.1"/>
</dbReference>
<feature type="active site" description="S-methylcysteine intermediate" evidence="12">
    <location>
        <position position="377"/>
    </location>
</feature>
<keyword evidence="3 12" id="KW-0963">Cytoplasm</keyword>
<dbReference type="GO" id="GO:0005737">
    <property type="term" value="C:cytoplasm"/>
    <property type="evidence" value="ECO:0007669"/>
    <property type="project" value="UniProtKB-SubCell"/>
</dbReference>
<dbReference type="HAMAP" id="MF_01849">
    <property type="entry name" value="RNA_methyltr_RlmN"/>
    <property type="match status" value="1"/>
</dbReference>
<dbReference type="InterPro" id="IPR004383">
    <property type="entry name" value="rRNA_lsu_MTrfase_RlmN/Cfr"/>
</dbReference>
<dbReference type="InterPro" id="IPR040072">
    <property type="entry name" value="Methyltransferase_A"/>
</dbReference>
<evidence type="ECO:0000256" key="9">
    <source>
        <dbReference type="ARBA" id="ARBA00023004"/>
    </source>
</evidence>
<evidence type="ECO:0000256" key="8">
    <source>
        <dbReference type="ARBA" id="ARBA00022723"/>
    </source>
</evidence>
<dbReference type="AlphaFoldDB" id="A0A366KCN1"/>
<evidence type="ECO:0000256" key="13">
    <source>
        <dbReference type="SAM" id="MobiDB-lite"/>
    </source>
</evidence>
<dbReference type="Pfam" id="PF04055">
    <property type="entry name" value="Radical_SAM"/>
    <property type="match status" value="1"/>
</dbReference>
<evidence type="ECO:0000256" key="12">
    <source>
        <dbReference type="HAMAP-Rule" id="MF_01849"/>
    </source>
</evidence>
<dbReference type="InterPro" id="IPR027492">
    <property type="entry name" value="RNA_MTrfase_RlmN"/>
</dbReference>
<name>A0A366KCN1_9BIFI</name>
<evidence type="ECO:0000256" key="3">
    <source>
        <dbReference type="ARBA" id="ARBA00022490"/>
    </source>
</evidence>
<dbReference type="SMART" id="SM00729">
    <property type="entry name" value="Elp3"/>
    <property type="match status" value="1"/>
</dbReference>
<dbReference type="GO" id="GO:0051539">
    <property type="term" value="F:4 iron, 4 sulfur cluster binding"/>
    <property type="evidence" value="ECO:0007669"/>
    <property type="project" value="UniProtKB-UniRule"/>
</dbReference>
<sequence length="388" mass="42076">MAGQPDSGITPGGEHGGFRDVLAPGHARRGKPPLHFTDMDDRARQEAAGKLGLPRFRVSQLANHYFSHLSIDPDTFSDFPSASRQEAAERFFPALITPVTSQVADRGMTVKTLWKLFDGSQIESVLMRYPKRVTLCISSQVGCGMGCPFCATGQLGLTRNMSTGEILEQVRAAAVAVRQGRLAGGPGRLSNVVFMGMGEPMGNYRSVLSAVRQISALPPHGFGISARNITVSTVGVVPGIRKLAGEGIPVRLAVSLHAPSDALRDELVPMNRRFDTEQVLDAAHDYYLASKRRVSIEYALMRGINDQAEHARLLAKRLNHYGDDWAHVNPIPLNPIEGSRWTASEPEDERRFLEILHAAGIAATLRDTRGSDIDGACGQLAAKTGQVH</sequence>
<evidence type="ECO:0000256" key="2">
    <source>
        <dbReference type="ARBA" id="ARBA00022485"/>
    </source>
</evidence>
<feature type="binding site" evidence="12">
    <location>
        <position position="232"/>
    </location>
    <ligand>
        <name>S-adenosyl-L-methionine</name>
        <dbReference type="ChEBI" id="CHEBI:59789"/>
    </ligand>
</feature>
<comment type="catalytic activity">
    <reaction evidence="12">
        <text>adenosine(2503) in 23S rRNA + 2 reduced [2Fe-2S]-[ferredoxin] + 2 S-adenosyl-L-methionine = 2-methyladenosine(2503) in 23S rRNA + 5'-deoxyadenosine + L-methionine + 2 oxidized [2Fe-2S]-[ferredoxin] + S-adenosyl-L-homocysteine</text>
        <dbReference type="Rhea" id="RHEA:42916"/>
        <dbReference type="Rhea" id="RHEA-COMP:10000"/>
        <dbReference type="Rhea" id="RHEA-COMP:10001"/>
        <dbReference type="Rhea" id="RHEA-COMP:10152"/>
        <dbReference type="Rhea" id="RHEA-COMP:10282"/>
        <dbReference type="ChEBI" id="CHEBI:17319"/>
        <dbReference type="ChEBI" id="CHEBI:33737"/>
        <dbReference type="ChEBI" id="CHEBI:33738"/>
        <dbReference type="ChEBI" id="CHEBI:57844"/>
        <dbReference type="ChEBI" id="CHEBI:57856"/>
        <dbReference type="ChEBI" id="CHEBI:59789"/>
        <dbReference type="ChEBI" id="CHEBI:74411"/>
        <dbReference type="ChEBI" id="CHEBI:74497"/>
        <dbReference type="EC" id="2.1.1.192"/>
    </reaction>
</comment>
<evidence type="ECO:0000259" key="14">
    <source>
        <dbReference type="PROSITE" id="PS51918"/>
    </source>
</evidence>
<gene>
    <name evidence="12" type="primary">rlmN</name>
    <name evidence="15" type="ORF">CRD59_04335</name>
</gene>
<dbReference type="GO" id="GO:0070040">
    <property type="term" value="F:rRNA (adenine(2503)-C2-)-methyltransferase activity"/>
    <property type="evidence" value="ECO:0007669"/>
    <property type="project" value="UniProtKB-UniRule"/>
</dbReference>
<keyword evidence="6 12" id="KW-0808">Transferase</keyword>
<feature type="region of interest" description="Disordered" evidence="13">
    <location>
        <begin position="1"/>
        <end position="37"/>
    </location>
</feature>
<dbReference type="GO" id="GO:0019843">
    <property type="term" value="F:rRNA binding"/>
    <property type="evidence" value="ECO:0007669"/>
    <property type="project" value="UniProtKB-UniRule"/>
</dbReference>
<dbReference type="EC" id="2.1.1.192" evidence="12"/>
<dbReference type="InterPro" id="IPR058240">
    <property type="entry name" value="rSAM_sf"/>
</dbReference>
<protein>
    <recommendedName>
        <fullName evidence="12">Probable dual-specificity RNA methyltransferase RlmN</fullName>
        <ecNumber evidence="12">2.1.1.192</ecNumber>
    </recommendedName>
    <alternativeName>
        <fullName evidence="12">23S rRNA (adenine(2503)-C(2))-methyltransferase</fullName>
    </alternativeName>
    <alternativeName>
        <fullName evidence="12">23S rRNA m2A2503 methyltransferase</fullName>
    </alternativeName>
    <alternativeName>
        <fullName evidence="12">Ribosomal RNA large subunit methyltransferase N</fullName>
    </alternativeName>
    <alternativeName>
        <fullName evidence="12">tRNA (adenine(37)-C(2))-methyltransferase</fullName>
    </alternativeName>
    <alternativeName>
        <fullName evidence="12">tRNA m2A37 methyltransferase</fullName>
    </alternativeName>
</protein>
<feature type="binding site" evidence="12">
    <location>
        <position position="147"/>
    </location>
    <ligand>
        <name>[4Fe-4S] cluster</name>
        <dbReference type="ChEBI" id="CHEBI:49883"/>
        <note>4Fe-4S-S-AdoMet</note>
    </ligand>
</feature>
<accession>A0A366KCN1</accession>
<dbReference type="EMBL" id="PDCH01000007">
    <property type="protein sequence ID" value="RBP99329.1"/>
    <property type="molecule type" value="Genomic_DNA"/>
</dbReference>
<keyword evidence="12" id="KW-0819">tRNA processing</keyword>
<keyword evidence="9 12" id="KW-0408">Iron</keyword>
<dbReference type="SUPFAM" id="SSF102114">
    <property type="entry name" value="Radical SAM enzymes"/>
    <property type="match status" value="1"/>
</dbReference>
<keyword evidence="16" id="KW-1185">Reference proteome</keyword>
<reference evidence="15 16" key="1">
    <citation type="submission" date="2017-10" db="EMBL/GenBank/DDBJ databases">
        <title>Bifidobacterium xylocopum sp. nov. and Bifidobacterium aemilianum sp. nov., from the carpenter bee (Xylocopa violacea) digestive tract.</title>
        <authorList>
            <person name="Alberoni D."/>
            <person name="Baffoni L."/>
            <person name="Di Gioia D."/>
            <person name="Gaggia F."/>
            <person name="Biavati B."/>
        </authorList>
    </citation>
    <scope>NUCLEOTIDE SEQUENCE [LARGE SCALE GENOMIC DNA]</scope>
    <source>
        <strain evidence="15 16">XV2</strain>
    </source>
</reference>
<evidence type="ECO:0000256" key="5">
    <source>
        <dbReference type="ARBA" id="ARBA00022603"/>
    </source>
</evidence>
<dbReference type="OrthoDB" id="9793973at2"/>
<dbReference type="GO" id="GO:0002935">
    <property type="term" value="F:tRNA (adenine(37)-C2)-methyltransferase activity"/>
    <property type="evidence" value="ECO:0007669"/>
    <property type="project" value="UniProtKB-UniRule"/>
</dbReference>
<feature type="binding site" evidence="12">
    <location>
        <begin position="255"/>
        <end position="257"/>
    </location>
    <ligand>
        <name>S-adenosyl-L-methionine</name>
        <dbReference type="ChEBI" id="CHEBI:59789"/>
    </ligand>
</feature>
<comment type="subcellular location">
    <subcellularLocation>
        <location evidence="1 12">Cytoplasm</location>
    </subcellularLocation>
</comment>
<feature type="active site" description="Proton acceptor" evidence="12">
    <location>
        <position position="123"/>
    </location>
</feature>
<comment type="cofactor">
    <cofactor evidence="12">
        <name>[4Fe-4S] cluster</name>
        <dbReference type="ChEBI" id="CHEBI:49883"/>
    </cofactor>
    <text evidence="12">Binds 1 [4Fe-4S] cluster. The cluster is coordinated with 3 cysteines and an exchangeable S-adenosyl-L-methionine.</text>
</comment>
<dbReference type="GO" id="GO:0046872">
    <property type="term" value="F:metal ion binding"/>
    <property type="evidence" value="ECO:0007669"/>
    <property type="project" value="UniProtKB-KW"/>
</dbReference>
<dbReference type="Gene3D" id="3.20.20.70">
    <property type="entry name" value="Aldolase class I"/>
    <property type="match status" value="1"/>
</dbReference>
<dbReference type="GO" id="GO:0030488">
    <property type="term" value="P:tRNA methylation"/>
    <property type="evidence" value="ECO:0007669"/>
    <property type="project" value="UniProtKB-UniRule"/>
</dbReference>